<dbReference type="GO" id="GO:0030527">
    <property type="term" value="F:structural constituent of chromatin"/>
    <property type="evidence" value="ECO:0007669"/>
    <property type="project" value="InterPro"/>
</dbReference>
<gene>
    <name evidence="4" type="ORF">GL300_00620</name>
</gene>
<reference evidence="4 5" key="1">
    <citation type="submission" date="2019-11" db="EMBL/GenBank/DDBJ databases">
        <authorList>
            <person name="Dong K."/>
        </authorList>
    </citation>
    <scope>NUCLEOTIDE SEQUENCE [LARGE SCALE GENOMIC DNA]</scope>
    <source>
        <strain evidence="4 5">NBRC 112902</strain>
    </source>
</reference>
<dbReference type="GO" id="GO:0003677">
    <property type="term" value="F:DNA binding"/>
    <property type="evidence" value="ECO:0007669"/>
    <property type="project" value="UniProtKB-KW"/>
</dbReference>
<proteinExistence type="inferred from homology"/>
<dbReference type="AlphaFoldDB" id="A0A844HG05"/>
<dbReference type="Gene3D" id="4.10.520.10">
    <property type="entry name" value="IHF-like DNA-binding proteins"/>
    <property type="match status" value="1"/>
</dbReference>
<feature type="compositionally biased region" description="Basic and acidic residues" evidence="3">
    <location>
        <begin position="15"/>
        <end position="24"/>
    </location>
</feature>
<protein>
    <submittedName>
        <fullName evidence="4">DNA-binding protein</fullName>
    </submittedName>
</protein>
<dbReference type="RefSeq" id="WP_155037653.1">
    <property type="nucleotide sequence ID" value="NZ_JBHGCD010000006.1"/>
</dbReference>
<organism evidence="4 5">
    <name type="scientific">Paracoccus litorisediminis</name>
    <dbReference type="NCBI Taxonomy" id="2006130"/>
    <lineage>
        <taxon>Bacteria</taxon>
        <taxon>Pseudomonadati</taxon>
        <taxon>Pseudomonadota</taxon>
        <taxon>Alphaproteobacteria</taxon>
        <taxon>Rhodobacterales</taxon>
        <taxon>Paracoccaceae</taxon>
        <taxon>Paracoccus</taxon>
    </lineage>
</organism>
<evidence type="ECO:0000313" key="4">
    <source>
        <dbReference type="EMBL" id="MTH57709.1"/>
    </source>
</evidence>
<accession>A0A844HG05</accession>
<comment type="similarity">
    <text evidence="1">Belongs to the bacterial histone-like protein family.</text>
</comment>
<dbReference type="Proteomes" id="UP000449846">
    <property type="component" value="Unassembled WGS sequence"/>
</dbReference>
<keyword evidence="2 4" id="KW-0238">DNA-binding</keyword>
<dbReference type="EMBL" id="WMIG01000001">
    <property type="protein sequence ID" value="MTH57709.1"/>
    <property type="molecule type" value="Genomic_DNA"/>
</dbReference>
<evidence type="ECO:0000313" key="5">
    <source>
        <dbReference type="Proteomes" id="UP000449846"/>
    </source>
</evidence>
<evidence type="ECO:0000256" key="2">
    <source>
        <dbReference type="ARBA" id="ARBA00023125"/>
    </source>
</evidence>
<dbReference type="Pfam" id="PF00216">
    <property type="entry name" value="Bac_DNA_binding"/>
    <property type="match status" value="1"/>
</dbReference>
<dbReference type="SUPFAM" id="SSF47729">
    <property type="entry name" value="IHF-like DNA-binding proteins"/>
    <property type="match status" value="1"/>
</dbReference>
<dbReference type="InterPro" id="IPR000119">
    <property type="entry name" value="Hist_DNA-bd"/>
</dbReference>
<dbReference type="InterPro" id="IPR010992">
    <property type="entry name" value="IHF-like_DNA-bd_dom_sf"/>
</dbReference>
<evidence type="ECO:0000256" key="1">
    <source>
        <dbReference type="ARBA" id="ARBA00010529"/>
    </source>
</evidence>
<keyword evidence="5" id="KW-1185">Reference proteome</keyword>
<evidence type="ECO:0000256" key="3">
    <source>
        <dbReference type="SAM" id="MobiDB-lite"/>
    </source>
</evidence>
<name>A0A844HG05_9RHOB</name>
<feature type="region of interest" description="Disordered" evidence="3">
    <location>
        <begin position="1"/>
        <end position="29"/>
    </location>
</feature>
<dbReference type="OrthoDB" id="7873474at2"/>
<comment type="caution">
    <text evidence="4">The sequence shown here is derived from an EMBL/GenBank/DDBJ whole genome shotgun (WGS) entry which is preliminary data.</text>
</comment>
<sequence length="116" mass="12395">MAKNGPGGQGKRKGRAEAGDRPDPDNATVLQKRQLVALIAQRVGRRNAEVREIVEATLAELGEAISAGQTLALPPLGRARISKQKDVSGSEVIVLRLRRRKSGADADAGHDHDEND</sequence>